<protein>
    <recommendedName>
        <fullName evidence="4">TIR domain-containing protein</fullName>
    </recommendedName>
</protein>
<dbReference type="InterPro" id="IPR035897">
    <property type="entry name" value="Toll_tir_struct_dom_sf"/>
</dbReference>
<dbReference type="GO" id="GO:0043531">
    <property type="term" value="F:ADP binding"/>
    <property type="evidence" value="ECO:0007669"/>
    <property type="project" value="InterPro"/>
</dbReference>
<organism evidence="5">
    <name type="scientific">Eucalyptus grandis</name>
    <name type="common">Flooded gum</name>
    <dbReference type="NCBI Taxonomy" id="71139"/>
    <lineage>
        <taxon>Eukaryota</taxon>
        <taxon>Viridiplantae</taxon>
        <taxon>Streptophyta</taxon>
        <taxon>Embryophyta</taxon>
        <taxon>Tracheophyta</taxon>
        <taxon>Spermatophyta</taxon>
        <taxon>Magnoliopsida</taxon>
        <taxon>eudicotyledons</taxon>
        <taxon>Gunneridae</taxon>
        <taxon>Pentapetalae</taxon>
        <taxon>rosids</taxon>
        <taxon>malvids</taxon>
        <taxon>Myrtales</taxon>
        <taxon>Myrtaceae</taxon>
        <taxon>Myrtoideae</taxon>
        <taxon>Eucalypteae</taxon>
        <taxon>Eucalyptus</taxon>
    </lineage>
</organism>
<dbReference type="PRINTS" id="PR00364">
    <property type="entry name" value="DISEASERSIST"/>
</dbReference>
<keyword evidence="3" id="KW-0611">Plant defense</keyword>
<keyword evidence="2" id="KW-0677">Repeat</keyword>
<dbReference type="SUPFAM" id="SSF52540">
    <property type="entry name" value="P-loop containing nucleoside triphosphate hydrolases"/>
    <property type="match status" value="1"/>
</dbReference>
<evidence type="ECO:0000259" key="4">
    <source>
        <dbReference type="PROSITE" id="PS50104"/>
    </source>
</evidence>
<dbReference type="EMBL" id="KK198755">
    <property type="protein sequence ID" value="KCW78870.1"/>
    <property type="molecule type" value="Genomic_DNA"/>
</dbReference>
<accession>A0A059CLT0</accession>
<dbReference type="InterPro" id="IPR027417">
    <property type="entry name" value="P-loop_NTPase"/>
</dbReference>
<dbReference type="InterPro" id="IPR000157">
    <property type="entry name" value="TIR_dom"/>
</dbReference>
<dbReference type="Pfam" id="PF23282">
    <property type="entry name" value="WHD_ROQ1"/>
    <property type="match status" value="1"/>
</dbReference>
<dbReference type="SMART" id="SM00255">
    <property type="entry name" value="TIR"/>
    <property type="match status" value="1"/>
</dbReference>
<dbReference type="Pfam" id="PF00931">
    <property type="entry name" value="NB-ARC"/>
    <property type="match status" value="1"/>
</dbReference>
<dbReference type="PANTHER" id="PTHR11017:SF570">
    <property type="entry name" value="DISEASE RESISTANCE PROTEIN (TIR-NBS CLASS)-RELATED"/>
    <property type="match status" value="1"/>
</dbReference>
<dbReference type="InterPro" id="IPR058192">
    <property type="entry name" value="WHD_ROQ1-like"/>
</dbReference>
<dbReference type="OMA" id="IWIETHE"/>
<evidence type="ECO:0000313" key="5">
    <source>
        <dbReference type="EMBL" id="KCW78870.1"/>
    </source>
</evidence>
<dbReference type="GO" id="GO:0006952">
    <property type="term" value="P:defense response"/>
    <property type="evidence" value="ECO:0007669"/>
    <property type="project" value="UniProtKB-KW"/>
</dbReference>
<sequence>MVSEPLEGFDTSQHLYHRLKKAGLTFHPKPVFKDDKDLPFGEKIGENLISAIKRSKVSIPIISENYAASEWCLRELIHIMKCKERGEQNVFPVLYKVKPSEVRELKGDFGRAFKSHKDKFDEEVKQQGPFLCVVLFDRREAELIKELVRQHDFLLPLPGNLVENDHRVAEVMKWVDANASETRIIGICGIGGIGKTTLAKIIYNKLAKEFELCSCIMDIRGTIHCRGIEHIQNLLSSDITRNHGSIVFDSVTGIRKIQFICGKKKVLIVLDDVDCRYHLDKLIGGCDFGLGSRIIITCRDKALLKSEYICCELKEMDGTNSVRLFSSYAFELEQPRMELATLPKDIVATIGGLPLALKIIGSFLKGKHQSIWIETHEKLRKVPHMDVQQKLRISYDSLGYEEQQMFLDIACFFIGIDKRFATYLWEDLQYCPDSGLETMIGLSLMKIDDNNELRMHDQLRDLGRAIARPANKKPWKCSRLWDEKAVIVQRSKVTIISLTGVNMFLAFSW</sequence>
<dbReference type="PROSITE" id="PS50104">
    <property type="entry name" value="TIR"/>
    <property type="match status" value="1"/>
</dbReference>
<reference evidence="5" key="1">
    <citation type="submission" date="2013-07" db="EMBL/GenBank/DDBJ databases">
        <title>The genome of Eucalyptus grandis.</title>
        <authorList>
            <person name="Schmutz J."/>
            <person name="Hayes R."/>
            <person name="Myburg A."/>
            <person name="Tuskan G."/>
            <person name="Grattapaglia D."/>
            <person name="Rokhsar D.S."/>
        </authorList>
    </citation>
    <scope>NUCLEOTIDE SEQUENCE</scope>
    <source>
        <tissue evidence="5">Leaf extractions</tissue>
    </source>
</reference>
<evidence type="ECO:0000256" key="2">
    <source>
        <dbReference type="ARBA" id="ARBA00022737"/>
    </source>
</evidence>
<dbReference type="Gene3D" id="3.40.50.300">
    <property type="entry name" value="P-loop containing nucleotide triphosphate hydrolases"/>
    <property type="match status" value="1"/>
</dbReference>
<gene>
    <name evidence="5" type="ORF">EUGRSUZ_C00311</name>
</gene>
<dbReference type="Gene3D" id="3.40.50.10140">
    <property type="entry name" value="Toll/interleukin-1 receptor homology (TIR) domain"/>
    <property type="match status" value="1"/>
</dbReference>
<evidence type="ECO:0000256" key="3">
    <source>
        <dbReference type="ARBA" id="ARBA00022821"/>
    </source>
</evidence>
<dbReference type="InterPro" id="IPR002182">
    <property type="entry name" value="NB-ARC"/>
</dbReference>
<dbReference type="InterPro" id="IPR036390">
    <property type="entry name" value="WH_DNA-bd_sf"/>
</dbReference>
<dbReference type="GO" id="GO:0007165">
    <property type="term" value="P:signal transduction"/>
    <property type="evidence" value="ECO:0007669"/>
    <property type="project" value="InterPro"/>
</dbReference>
<dbReference type="Gramene" id="KCW78870">
    <property type="protein sequence ID" value="KCW78870"/>
    <property type="gene ID" value="EUGRSUZ_C00311"/>
</dbReference>
<dbReference type="SUPFAM" id="SSF52200">
    <property type="entry name" value="Toll/Interleukin receptor TIR domain"/>
    <property type="match status" value="1"/>
</dbReference>
<dbReference type="InParanoid" id="A0A059CLT0"/>
<dbReference type="Gene3D" id="1.10.8.430">
    <property type="entry name" value="Helical domain of apoptotic protease-activating factors"/>
    <property type="match status" value="1"/>
</dbReference>
<dbReference type="InterPro" id="IPR044974">
    <property type="entry name" value="Disease_R_plants"/>
</dbReference>
<name>A0A059CLT0_EUCGR</name>
<evidence type="ECO:0000256" key="1">
    <source>
        <dbReference type="ARBA" id="ARBA00022614"/>
    </source>
</evidence>
<dbReference type="AlphaFoldDB" id="A0A059CLT0"/>
<feature type="domain" description="TIR" evidence="4">
    <location>
        <begin position="1"/>
        <end position="155"/>
    </location>
</feature>
<dbReference type="InterPro" id="IPR042197">
    <property type="entry name" value="Apaf_helical"/>
</dbReference>
<keyword evidence="1" id="KW-0433">Leucine-rich repeat</keyword>
<dbReference type="Pfam" id="PF01582">
    <property type="entry name" value="TIR"/>
    <property type="match status" value="1"/>
</dbReference>
<proteinExistence type="predicted"/>
<dbReference type="PANTHER" id="PTHR11017">
    <property type="entry name" value="LEUCINE-RICH REPEAT-CONTAINING PROTEIN"/>
    <property type="match status" value="1"/>
</dbReference>
<dbReference type="SUPFAM" id="SSF46785">
    <property type="entry name" value="Winged helix' DNA-binding domain"/>
    <property type="match status" value="1"/>
</dbReference>